<comment type="similarity">
    <text evidence="7">Belongs to the peptidase M3 family.</text>
</comment>
<evidence type="ECO:0000259" key="9">
    <source>
        <dbReference type="PROSITE" id="PS50048"/>
    </source>
</evidence>
<feature type="domain" description="Zn(2)-C6 fungal-type" evidence="9">
    <location>
        <begin position="59"/>
        <end position="89"/>
    </location>
</feature>
<dbReference type="Gene3D" id="1.10.1370.40">
    <property type="match status" value="1"/>
</dbReference>
<dbReference type="InterPro" id="IPR024080">
    <property type="entry name" value="Neurolysin/TOP_N"/>
</dbReference>
<dbReference type="SUPFAM" id="SSF55486">
    <property type="entry name" value="Metalloproteases ('zincins'), catalytic domain"/>
    <property type="match status" value="1"/>
</dbReference>
<evidence type="ECO:0000313" key="10">
    <source>
        <dbReference type="EMBL" id="KAF5689439.1"/>
    </source>
</evidence>
<reference evidence="10 11" key="2">
    <citation type="submission" date="2020-05" db="EMBL/GenBank/DDBJ databases">
        <title>Identification and distribution of gene clusters putatively required for synthesis of sphingolipid metabolism inhibitors in phylogenetically diverse species of the filamentous fungus Fusarium.</title>
        <authorList>
            <person name="Kim H.-S."/>
            <person name="Busman M."/>
            <person name="Brown D.W."/>
            <person name="Divon H."/>
            <person name="Uhlig S."/>
            <person name="Proctor R.H."/>
        </authorList>
    </citation>
    <scope>NUCLEOTIDE SEQUENCE [LARGE SCALE GENOMIC DNA]</scope>
    <source>
        <strain evidence="10 11">NRRL 25331</strain>
    </source>
</reference>
<dbReference type="Gene3D" id="1.10.1370.10">
    <property type="entry name" value="Neurolysin, domain 3"/>
    <property type="match status" value="1"/>
</dbReference>
<sequence length="1225" mass="140706">MIPHRTSSISDASTSSAQETTQTGAPRRLLPAARPQPAESSPHYQTAPLARKRAPTPLACEACRQKKVKCNGARPVCSQCRARKSECVYRGTPVSDYRDKYEALLESHPAAVVYRAIQTRPRTDALEIVRRIQAGVDAETLMRQLSSADLLLQVQLEPETRSRYQFIYSPLMPTYLQTDDNPFMKSLIHEWSTRDDIVSIASPDFTETDLEYDWFTFFHKDYFLDDMVNGSNTFCSSLLVNAVLAVGCQCQNYVNEPAEYWNPNSLGYRFLEEARRLWIAEVTHNRSLTTLQAALVLNTIVNMFDMDHLSSAFLVRSIEIAHELGLFEPTTYIMNKKLRNSYDLTAWSLFHWQSTLSSQFMTQPLLKAPPKTLLPDPDRDPDWFGEIWLKYPSSSTLVPLKIGLVFTAKMNFSVVLNEAMLEIQEDSTDSYLFQNAGRRIIEITKRLDAWYKSMPEPLSPTNIVSPSQLKIHLHYCYVMIQLYEVLVPGGQRQPPNLPEEEQLQTNLSRYRGYFETILRIHYLRHSFEYGNMMLTRFLAMLAFLSLSKIESLATSTEPGHIMTGSGLDVGDTDPKEARATLLIAQKGLSDQGRGYYLPKTLLRDVLANMTASDATILQSFITIPPERPEKSQERKMYMESHCPADILRIANDPNKQPDGNWIQRVSETPPIRHIKWLPCAALNLYLDMESKSLPQSLPRLIPADQVIPTMKGIINQYRAIREGIPRDVNPQTASFSNVVQPLINIDNATQGDIGIIAMLRYASPDQASRQASEEACTLINEDQAAFTARSDFWCLIRAVKEGSDETILHFEAQKYLNKIFLEFEQFGHATLQPEQIKEYMERRNLIDSMRREYNQRIREDSGGLWFSLDDLAGVPQHDIDRFEKHSENHDIRFIHFSVADSLAIYRSATKPATRKRMYICDANNLSQNAELFKQIVLERDLNARLLGYESHVAYRLKKRLMKSPGKVEEFLTDLEARLLARGKQDMKSLVELKKQYKAENSVDEGVGSDTMFPWDYWYYARMAQQRRHVNQEYMAEYFPLQHVIKVMLEMFSEFLKIQFCPISPDQLQGSVWHEDVQAWAVWDNAGTSKRQFIGNLYMDLLSRDNKYKGNQNVNLQCLTFLPTELPERGWHTSVSSDHLNVFLTTLQPLGLYLAEAQPDSLPLPRSPPDFAEALSVMLEKWCWMEPEIKRLGLHYTRTDPQLKGKWQREHPGEELPPAQIPDDMI</sequence>
<dbReference type="Pfam" id="PF00172">
    <property type="entry name" value="Zn_clus"/>
    <property type="match status" value="1"/>
</dbReference>
<dbReference type="GO" id="GO:0006508">
    <property type="term" value="P:proteolysis"/>
    <property type="evidence" value="ECO:0007669"/>
    <property type="project" value="UniProtKB-KW"/>
</dbReference>
<proteinExistence type="inferred from homology"/>
<evidence type="ECO:0000256" key="2">
    <source>
        <dbReference type="ARBA" id="ARBA00022723"/>
    </source>
</evidence>
<dbReference type="GO" id="GO:0004222">
    <property type="term" value="F:metalloendopeptidase activity"/>
    <property type="evidence" value="ECO:0007669"/>
    <property type="project" value="InterPro"/>
</dbReference>
<dbReference type="SMART" id="SM00066">
    <property type="entry name" value="GAL4"/>
    <property type="match status" value="1"/>
</dbReference>
<protein>
    <recommendedName>
        <fullName evidence="9">Zn(2)-C6 fungal-type domain-containing protein</fullName>
    </recommendedName>
</protein>
<dbReference type="Pfam" id="PF01432">
    <property type="entry name" value="Peptidase_M3"/>
    <property type="match status" value="1"/>
</dbReference>
<evidence type="ECO:0000256" key="5">
    <source>
        <dbReference type="ARBA" id="ARBA00023049"/>
    </source>
</evidence>
<evidence type="ECO:0000256" key="1">
    <source>
        <dbReference type="ARBA" id="ARBA00022670"/>
    </source>
</evidence>
<dbReference type="GO" id="GO:0006351">
    <property type="term" value="P:DNA-templated transcription"/>
    <property type="evidence" value="ECO:0007669"/>
    <property type="project" value="InterPro"/>
</dbReference>
<keyword evidence="2 7" id="KW-0479">Metal-binding</keyword>
<dbReference type="GO" id="GO:0000981">
    <property type="term" value="F:DNA-binding transcription factor activity, RNA polymerase II-specific"/>
    <property type="evidence" value="ECO:0007669"/>
    <property type="project" value="InterPro"/>
</dbReference>
<dbReference type="Proteomes" id="UP000572754">
    <property type="component" value="Unassembled WGS sequence"/>
</dbReference>
<keyword evidence="6" id="KW-0539">Nucleus</keyword>
<dbReference type="InterPro" id="IPR001138">
    <property type="entry name" value="Zn2Cys6_DnaBD"/>
</dbReference>
<dbReference type="SUPFAM" id="SSF57701">
    <property type="entry name" value="Zn2/Cys6 DNA-binding domain"/>
    <property type="match status" value="1"/>
</dbReference>
<accession>A0A8H5UFB5</accession>
<evidence type="ECO:0000256" key="8">
    <source>
        <dbReference type="SAM" id="MobiDB-lite"/>
    </source>
</evidence>
<feature type="region of interest" description="Disordered" evidence="8">
    <location>
        <begin position="1202"/>
        <end position="1225"/>
    </location>
</feature>
<dbReference type="CDD" id="cd00067">
    <property type="entry name" value="GAL4"/>
    <property type="match status" value="1"/>
</dbReference>
<feature type="region of interest" description="Disordered" evidence="8">
    <location>
        <begin position="1"/>
        <end position="50"/>
    </location>
</feature>
<keyword evidence="1 7" id="KW-0645">Protease</keyword>
<feature type="compositionally biased region" description="Basic and acidic residues" evidence="8">
    <location>
        <begin position="1202"/>
        <end position="1213"/>
    </location>
</feature>
<dbReference type="InterPro" id="IPR036864">
    <property type="entry name" value="Zn2-C6_fun-type_DNA-bd_sf"/>
</dbReference>
<comment type="caution">
    <text evidence="10">The sequence shown here is derived from an EMBL/GenBank/DDBJ whole genome shotgun (WGS) entry which is preliminary data.</text>
</comment>
<keyword evidence="5 7" id="KW-0482">Metalloprotease</keyword>
<dbReference type="InterPro" id="IPR007219">
    <property type="entry name" value="XnlR_reg_dom"/>
</dbReference>
<feature type="compositionally biased region" description="Low complexity" evidence="8">
    <location>
        <begin position="1"/>
        <end position="38"/>
    </location>
</feature>
<dbReference type="InterPro" id="IPR001567">
    <property type="entry name" value="Pept_M3A_M3B_dom"/>
</dbReference>
<dbReference type="CDD" id="cd12148">
    <property type="entry name" value="fungal_TF_MHR"/>
    <property type="match status" value="1"/>
</dbReference>
<dbReference type="InterPro" id="IPR053187">
    <property type="entry name" value="Notoamide_regulator"/>
</dbReference>
<dbReference type="PROSITE" id="PS00463">
    <property type="entry name" value="ZN2_CY6_FUNGAL_1"/>
    <property type="match status" value="1"/>
</dbReference>
<name>A0A8H5UFB5_FUSCI</name>
<dbReference type="GO" id="GO:0003677">
    <property type="term" value="F:DNA binding"/>
    <property type="evidence" value="ECO:0007669"/>
    <property type="project" value="InterPro"/>
</dbReference>
<dbReference type="PANTHER" id="PTHR47256">
    <property type="entry name" value="ZN(II)2CYS6 TRANSCRIPTION FACTOR (EUROFUNG)-RELATED"/>
    <property type="match status" value="1"/>
</dbReference>
<dbReference type="PROSITE" id="PS50048">
    <property type="entry name" value="ZN2_CY6_FUNGAL_2"/>
    <property type="match status" value="1"/>
</dbReference>
<evidence type="ECO:0000256" key="3">
    <source>
        <dbReference type="ARBA" id="ARBA00022801"/>
    </source>
</evidence>
<evidence type="ECO:0000256" key="7">
    <source>
        <dbReference type="RuleBase" id="RU003435"/>
    </source>
</evidence>
<evidence type="ECO:0000256" key="6">
    <source>
        <dbReference type="ARBA" id="ARBA00023242"/>
    </source>
</evidence>
<organism evidence="10 11">
    <name type="scientific">Fusarium circinatum</name>
    <name type="common">Pitch canker fungus</name>
    <name type="synonym">Gibberella circinata</name>
    <dbReference type="NCBI Taxonomy" id="48490"/>
    <lineage>
        <taxon>Eukaryota</taxon>
        <taxon>Fungi</taxon>
        <taxon>Dikarya</taxon>
        <taxon>Ascomycota</taxon>
        <taxon>Pezizomycotina</taxon>
        <taxon>Sordariomycetes</taxon>
        <taxon>Hypocreomycetidae</taxon>
        <taxon>Hypocreales</taxon>
        <taxon>Nectriaceae</taxon>
        <taxon>Fusarium</taxon>
        <taxon>Fusarium fujikuroi species complex</taxon>
    </lineage>
</organism>
<dbReference type="InterPro" id="IPR024077">
    <property type="entry name" value="Neurolysin/TOP_dom2"/>
</dbReference>
<evidence type="ECO:0000313" key="11">
    <source>
        <dbReference type="Proteomes" id="UP000572754"/>
    </source>
</evidence>
<evidence type="ECO:0000256" key="4">
    <source>
        <dbReference type="ARBA" id="ARBA00022833"/>
    </source>
</evidence>
<dbReference type="EMBL" id="JAAQPE010000048">
    <property type="protein sequence ID" value="KAF5689439.1"/>
    <property type="molecule type" value="Genomic_DNA"/>
</dbReference>
<dbReference type="Gene3D" id="1.20.1050.40">
    <property type="entry name" value="Endopeptidase. Chain P, domain 1"/>
    <property type="match status" value="1"/>
</dbReference>
<dbReference type="Pfam" id="PF04082">
    <property type="entry name" value="Fungal_trans"/>
    <property type="match status" value="1"/>
</dbReference>
<keyword evidence="11" id="KW-1185">Reference proteome</keyword>
<dbReference type="AlphaFoldDB" id="A0A8H5UFB5"/>
<keyword evidence="4 7" id="KW-0862">Zinc</keyword>
<dbReference type="Gene3D" id="4.10.240.10">
    <property type="entry name" value="Zn(2)-C6 fungal-type DNA-binding domain"/>
    <property type="match status" value="1"/>
</dbReference>
<comment type="cofactor">
    <cofactor evidence="7">
        <name>Zn(2+)</name>
        <dbReference type="ChEBI" id="CHEBI:29105"/>
    </cofactor>
    <text evidence="7">Binds 1 zinc ion.</text>
</comment>
<keyword evidence="3 7" id="KW-0378">Hydrolase</keyword>
<dbReference type="PANTHER" id="PTHR47256:SF1">
    <property type="entry name" value="ZN(II)2CYS6 TRANSCRIPTION FACTOR (EUROFUNG)"/>
    <property type="match status" value="1"/>
</dbReference>
<reference evidence="11" key="1">
    <citation type="journal article" date="2020" name="BMC Genomics">
        <title>Correction to: Identification and distribution of gene clusters required for synthesis of sphingolipid metabolism inhibitors in diverse species of the filamentous fungus Fusarium.</title>
        <authorList>
            <person name="Kim H.S."/>
            <person name="Lohmar J.M."/>
            <person name="Busman M."/>
            <person name="Brown D.W."/>
            <person name="Naumann T.A."/>
            <person name="Divon H.H."/>
            <person name="Lysoe E."/>
            <person name="Uhlig S."/>
            <person name="Proctor R.H."/>
        </authorList>
    </citation>
    <scope>NUCLEOTIDE SEQUENCE [LARGE SCALE GENOMIC DNA]</scope>
    <source>
        <strain evidence="11">NRRL 25331</strain>
    </source>
</reference>
<gene>
    <name evidence="10" type="ORF">FCIRC_1375</name>
</gene>
<dbReference type="GO" id="GO:0008270">
    <property type="term" value="F:zinc ion binding"/>
    <property type="evidence" value="ECO:0007669"/>
    <property type="project" value="InterPro"/>
</dbReference>